<dbReference type="Pfam" id="PF04938">
    <property type="entry name" value="SIP1"/>
    <property type="match status" value="1"/>
</dbReference>
<evidence type="ECO:0000313" key="3">
    <source>
        <dbReference type="Proteomes" id="UP000095038"/>
    </source>
</evidence>
<accession>A0A1D2VEY2</accession>
<organism evidence="2 3">
    <name type="scientific">Ascoidea rubescens DSM 1968</name>
    <dbReference type="NCBI Taxonomy" id="1344418"/>
    <lineage>
        <taxon>Eukaryota</taxon>
        <taxon>Fungi</taxon>
        <taxon>Dikarya</taxon>
        <taxon>Ascomycota</taxon>
        <taxon>Saccharomycotina</taxon>
        <taxon>Saccharomycetes</taxon>
        <taxon>Ascoideaceae</taxon>
        <taxon>Ascoidea</taxon>
    </lineage>
</organism>
<dbReference type="OrthoDB" id="428895at2759"/>
<dbReference type="AlphaFoldDB" id="A0A1D2VEY2"/>
<dbReference type="Proteomes" id="UP000095038">
    <property type="component" value="Unassembled WGS sequence"/>
</dbReference>
<dbReference type="RefSeq" id="XP_020046387.1">
    <property type="nucleotide sequence ID" value="XM_020195004.1"/>
</dbReference>
<keyword evidence="3" id="KW-1185">Reference proteome</keyword>
<dbReference type="InterPro" id="IPR035426">
    <property type="entry name" value="Gemin2/Brr1"/>
</dbReference>
<keyword evidence="1" id="KW-0472">Membrane</keyword>
<gene>
    <name evidence="2" type="ORF">ASCRUDRAFT_8850</name>
</gene>
<dbReference type="InParanoid" id="A0A1D2VEY2"/>
<keyword evidence="1" id="KW-1133">Transmembrane helix</keyword>
<dbReference type="GeneID" id="30968640"/>
<dbReference type="STRING" id="1344418.A0A1D2VEY2"/>
<proteinExistence type="predicted"/>
<keyword evidence="1" id="KW-0812">Transmembrane</keyword>
<evidence type="ECO:0000256" key="1">
    <source>
        <dbReference type="SAM" id="Phobius"/>
    </source>
</evidence>
<reference evidence="3" key="1">
    <citation type="submission" date="2016-05" db="EMBL/GenBank/DDBJ databases">
        <title>Comparative genomics of biotechnologically important yeasts.</title>
        <authorList>
            <consortium name="DOE Joint Genome Institute"/>
            <person name="Riley R."/>
            <person name="Haridas S."/>
            <person name="Wolfe K.H."/>
            <person name="Lopes M.R."/>
            <person name="Hittinger C.T."/>
            <person name="Goker M."/>
            <person name="Salamov A."/>
            <person name="Wisecaver J."/>
            <person name="Long T.M."/>
            <person name="Aerts A.L."/>
            <person name="Barry K."/>
            <person name="Choi C."/>
            <person name="Clum A."/>
            <person name="Coughlan A.Y."/>
            <person name="Deshpande S."/>
            <person name="Douglass A.P."/>
            <person name="Hanson S.J."/>
            <person name="Klenk H.-P."/>
            <person name="Labutti K."/>
            <person name="Lapidus A."/>
            <person name="Lindquist E."/>
            <person name="Lipzen A."/>
            <person name="Meier-Kolthoff J.P."/>
            <person name="Ohm R.A."/>
            <person name="Otillar R.P."/>
            <person name="Pangilinan J."/>
            <person name="Peng Y."/>
            <person name="Rokas A."/>
            <person name="Rosa C.A."/>
            <person name="Scheuner C."/>
            <person name="Sibirny A.A."/>
            <person name="Slot J.C."/>
            <person name="Stielow J.B."/>
            <person name="Sun H."/>
            <person name="Kurtzman C.P."/>
            <person name="Blackwell M."/>
            <person name="Grigoriev I.V."/>
            <person name="Jeffries T.W."/>
        </authorList>
    </citation>
    <scope>NUCLEOTIDE SEQUENCE [LARGE SCALE GENOMIC DNA]</scope>
    <source>
        <strain evidence="3">DSM 1968</strain>
    </source>
</reference>
<dbReference type="Gene3D" id="1.20.58.1070">
    <property type="match status" value="1"/>
</dbReference>
<protein>
    <submittedName>
        <fullName evidence="2">Uncharacterized protein</fullName>
    </submittedName>
</protein>
<feature type="transmembrane region" description="Helical" evidence="1">
    <location>
        <begin position="158"/>
        <end position="175"/>
    </location>
</feature>
<dbReference type="GO" id="GO:0000387">
    <property type="term" value="P:spliceosomal snRNP assembly"/>
    <property type="evidence" value="ECO:0007669"/>
    <property type="project" value="InterPro"/>
</dbReference>
<evidence type="ECO:0000313" key="2">
    <source>
        <dbReference type="EMBL" id="ODV60080.1"/>
    </source>
</evidence>
<dbReference type="EMBL" id="KV454483">
    <property type="protein sequence ID" value="ODV60080.1"/>
    <property type="molecule type" value="Genomic_DNA"/>
</dbReference>
<dbReference type="FunCoup" id="A0A1D2VEY2">
    <property type="interactions" value="101"/>
</dbReference>
<name>A0A1D2VEY2_9ASCO</name>
<sequence length="258" mass="29972">MDQSKAVLPFTFTGKYEQNPTDVSSYLSSVRIESDYGTQVHFVKSNIHNNNHLLDKKSPKANLISNDNDSTLDDNLKKGINNYLQKKSQDNSLTLLITSSNYKQWKTKILKKFQNDKAQLNFCLENHQSNDQLDTEIDIPTNFTQWRSFLITTIPTPYIISILSFTEFITLITYYKKFISKKNKGHLNNWLISILLRLPEILTYNDLNELRELGKKIKFLRLKSFSSPEDFDTDTLMTYDMSLAIISDLYGQKDLLND</sequence>